<dbReference type="OrthoDB" id="7173178at2"/>
<gene>
    <name evidence="2" type="ORF">SAMN02927928_0161</name>
</gene>
<name>A0A1G4TT10_9CAUL</name>
<reference evidence="3" key="1">
    <citation type="submission" date="2016-10" db="EMBL/GenBank/DDBJ databases">
        <authorList>
            <person name="Varghese N."/>
            <person name="Submissions S."/>
        </authorList>
    </citation>
    <scope>NUCLEOTIDE SEQUENCE [LARGE SCALE GENOMIC DNA]</scope>
    <source>
        <strain evidence="3">CGMCC 1.3431</strain>
    </source>
</reference>
<keyword evidence="1" id="KW-0812">Transmembrane</keyword>
<feature type="transmembrane region" description="Helical" evidence="1">
    <location>
        <begin position="20"/>
        <end position="37"/>
    </location>
</feature>
<dbReference type="RefSeq" id="WP_090650926.1">
    <property type="nucleotide sequence ID" value="NZ_CBCRYE010000011.1"/>
</dbReference>
<evidence type="ECO:0000313" key="2">
    <source>
        <dbReference type="EMBL" id="SCW84484.1"/>
    </source>
</evidence>
<keyword evidence="1" id="KW-0472">Membrane</keyword>
<feature type="transmembrane region" description="Helical" evidence="1">
    <location>
        <begin position="44"/>
        <end position="65"/>
    </location>
</feature>
<organism evidence="2 3">
    <name type="scientific">Asticcacaulis taihuensis</name>
    <dbReference type="NCBI Taxonomy" id="260084"/>
    <lineage>
        <taxon>Bacteria</taxon>
        <taxon>Pseudomonadati</taxon>
        <taxon>Pseudomonadota</taxon>
        <taxon>Alphaproteobacteria</taxon>
        <taxon>Caulobacterales</taxon>
        <taxon>Caulobacteraceae</taxon>
        <taxon>Asticcacaulis</taxon>
    </lineage>
</organism>
<dbReference type="Proteomes" id="UP000199150">
    <property type="component" value="Unassembled WGS sequence"/>
</dbReference>
<dbReference type="EMBL" id="FMTS01000012">
    <property type="protein sequence ID" value="SCW84484.1"/>
    <property type="molecule type" value="Genomic_DNA"/>
</dbReference>
<evidence type="ECO:0000313" key="3">
    <source>
        <dbReference type="Proteomes" id="UP000199150"/>
    </source>
</evidence>
<protein>
    <submittedName>
        <fullName evidence="2">Uncharacterized protein</fullName>
    </submittedName>
</protein>
<accession>A0A1G4TT10</accession>
<proteinExistence type="predicted"/>
<sequence>MNDIWTFFVALSDGFRNALGDINPLPILVVAMVIGLLQPKSDRYAVKAGLALLIVMAFNIFLPLVNGGQPNYPDFRHIGAIVQLFLLFVFAYGMIGVLGSLKAAMKLGAAKSAH</sequence>
<keyword evidence="3" id="KW-1185">Reference proteome</keyword>
<dbReference type="AlphaFoldDB" id="A0A1G4TT10"/>
<feature type="transmembrane region" description="Helical" evidence="1">
    <location>
        <begin position="77"/>
        <end position="101"/>
    </location>
</feature>
<evidence type="ECO:0000256" key="1">
    <source>
        <dbReference type="SAM" id="Phobius"/>
    </source>
</evidence>
<keyword evidence="1" id="KW-1133">Transmembrane helix</keyword>